<dbReference type="Gene3D" id="3.40.462.20">
    <property type="match status" value="1"/>
</dbReference>
<dbReference type="InterPro" id="IPR006093">
    <property type="entry name" value="Oxy_OxRdtase_FAD_BS"/>
</dbReference>
<dbReference type="InterPro" id="IPR016166">
    <property type="entry name" value="FAD-bd_PCMH"/>
</dbReference>
<dbReference type="PANTHER" id="PTHR42973">
    <property type="entry name" value="BINDING OXIDOREDUCTASE, PUTATIVE (AFU_ORTHOLOGUE AFUA_1G17690)-RELATED"/>
    <property type="match status" value="1"/>
</dbReference>
<dbReference type="Pfam" id="PF08031">
    <property type="entry name" value="BBE"/>
    <property type="match status" value="1"/>
</dbReference>
<dbReference type="InterPro" id="IPR050416">
    <property type="entry name" value="FAD-linked_Oxidoreductase"/>
</dbReference>
<dbReference type="PROSITE" id="PS51387">
    <property type="entry name" value="FAD_PCMH"/>
    <property type="match status" value="1"/>
</dbReference>
<dbReference type="InterPro" id="IPR016169">
    <property type="entry name" value="FAD-bd_PCMH_sub2"/>
</dbReference>
<dbReference type="InterPro" id="IPR006094">
    <property type="entry name" value="Oxid_FAD_bind_N"/>
</dbReference>
<dbReference type="InterPro" id="IPR012951">
    <property type="entry name" value="BBE"/>
</dbReference>
<keyword evidence="8" id="KW-1185">Reference proteome</keyword>
<evidence type="ECO:0000259" key="6">
    <source>
        <dbReference type="PROSITE" id="PS51387"/>
    </source>
</evidence>
<dbReference type="InterPro" id="IPR036318">
    <property type="entry name" value="FAD-bd_PCMH-like_sf"/>
</dbReference>
<evidence type="ECO:0000313" key="8">
    <source>
        <dbReference type="Proteomes" id="UP001595645"/>
    </source>
</evidence>
<dbReference type="PROSITE" id="PS00862">
    <property type="entry name" value="OX2_COVAL_FAD"/>
    <property type="match status" value="1"/>
</dbReference>
<dbReference type="Gene3D" id="3.30.465.10">
    <property type="match status" value="1"/>
</dbReference>
<evidence type="ECO:0000313" key="7">
    <source>
        <dbReference type="EMBL" id="MFC3450600.1"/>
    </source>
</evidence>
<dbReference type="PANTHER" id="PTHR42973:SF39">
    <property type="entry name" value="FAD-BINDING PCMH-TYPE DOMAIN-CONTAINING PROTEIN"/>
    <property type="match status" value="1"/>
</dbReference>
<evidence type="ECO:0000256" key="4">
    <source>
        <dbReference type="ARBA" id="ARBA00022827"/>
    </source>
</evidence>
<protein>
    <submittedName>
        <fullName evidence="7">FAD-binding oxidoreductase</fullName>
    </submittedName>
</protein>
<dbReference type="SUPFAM" id="SSF56176">
    <property type="entry name" value="FAD-binding/transporter-associated domain-like"/>
    <property type="match status" value="1"/>
</dbReference>
<dbReference type="InterPro" id="IPR016167">
    <property type="entry name" value="FAD-bd_PCMH_sub1"/>
</dbReference>
<accession>A0ABV7NWK8</accession>
<reference evidence="8" key="1">
    <citation type="journal article" date="2019" name="Int. J. Syst. Evol. Microbiol.">
        <title>The Global Catalogue of Microorganisms (GCM) 10K type strain sequencing project: providing services to taxonomists for standard genome sequencing and annotation.</title>
        <authorList>
            <consortium name="The Broad Institute Genomics Platform"/>
            <consortium name="The Broad Institute Genome Sequencing Center for Infectious Disease"/>
            <person name="Wu L."/>
            <person name="Ma J."/>
        </authorList>
    </citation>
    <scope>NUCLEOTIDE SEQUENCE [LARGE SCALE GENOMIC DNA]</scope>
    <source>
        <strain evidence="8">CGMCC 4.7676</strain>
    </source>
</reference>
<comment type="caution">
    <text evidence="7">The sequence shown here is derived from an EMBL/GenBank/DDBJ whole genome shotgun (WGS) entry which is preliminary data.</text>
</comment>
<dbReference type="Proteomes" id="UP001595645">
    <property type="component" value="Unassembled WGS sequence"/>
</dbReference>
<comment type="similarity">
    <text evidence="2">Belongs to the oxygen-dependent FAD-linked oxidoreductase family.</text>
</comment>
<evidence type="ECO:0000256" key="2">
    <source>
        <dbReference type="ARBA" id="ARBA00005466"/>
    </source>
</evidence>
<organism evidence="7 8">
    <name type="scientific">Amycolatopsis speibonae</name>
    <dbReference type="NCBI Taxonomy" id="1450224"/>
    <lineage>
        <taxon>Bacteria</taxon>
        <taxon>Bacillati</taxon>
        <taxon>Actinomycetota</taxon>
        <taxon>Actinomycetes</taxon>
        <taxon>Pseudonocardiales</taxon>
        <taxon>Pseudonocardiaceae</taxon>
        <taxon>Amycolatopsis</taxon>
    </lineage>
</organism>
<comment type="cofactor">
    <cofactor evidence="1">
        <name>FAD</name>
        <dbReference type="ChEBI" id="CHEBI:57692"/>
    </cofactor>
</comment>
<proteinExistence type="inferred from homology"/>
<keyword evidence="4" id="KW-0274">FAD</keyword>
<feature type="domain" description="FAD-binding PCMH-type" evidence="6">
    <location>
        <begin position="65"/>
        <end position="235"/>
    </location>
</feature>
<evidence type="ECO:0000256" key="1">
    <source>
        <dbReference type="ARBA" id="ARBA00001974"/>
    </source>
</evidence>
<dbReference type="RefSeq" id="WP_378239324.1">
    <property type="nucleotide sequence ID" value="NZ_JBHRWK010000019.1"/>
</dbReference>
<sequence length="489" mass="51920">MELDRRTVLRLAGAVPVLAAAPALLPGHGGGDEWERLRARLSGTLFRPGEPGYDEARLGFFSLYDHRLPAGIAVCANEDDVRRCVDFAARHHVPIAARSGGHGYAGYSIVDRGLIVDLSRLNTIGIVAGGRATIGAGAVLGQVYEALAAAGRALPAGSCPQVGIAGLTLGGGIGVLGRKYGLTCDNLESVRFVGADGKLRLVSAETAPDLLWALRGGGGGNFGIVTSFTFRTAAARTLTNFALTFPPAVLADLVAAWQEWQPAMPDELWSGMGLGSDAVNCGGCFVGRAAQLNPLLDDLVRRVGTEPLTREVTEQGHLATMRAFADQVEFPAAVDQRGEYVATSRMLTHPVPDPDALASLLTSDPHLYSIVDAYGGAIARMPSSESCFPHRSALGSIQITRGLDGGETKARQVIGRVRDELGREYGQAGYVNYIDPEMPDWAKAYYGDSLPRLRRVARKYDPDGLFAFEQGLARWIPGSGCAPDHPVDC</sequence>
<dbReference type="Gene3D" id="3.30.43.10">
    <property type="entry name" value="Uridine Diphospho-n-acetylenolpyruvylglucosamine Reductase, domain 2"/>
    <property type="match status" value="1"/>
</dbReference>
<evidence type="ECO:0000256" key="5">
    <source>
        <dbReference type="ARBA" id="ARBA00023002"/>
    </source>
</evidence>
<name>A0ABV7NWK8_9PSEU</name>
<keyword evidence="5" id="KW-0560">Oxidoreductase</keyword>
<dbReference type="Pfam" id="PF01565">
    <property type="entry name" value="FAD_binding_4"/>
    <property type="match status" value="1"/>
</dbReference>
<gene>
    <name evidence="7" type="ORF">ACFOSH_14260</name>
</gene>
<evidence type="ECO:0000256" key="3">
    <source>
        <dbReference type="ARBA" id="ARBA00022630"/>
    </source>
</evidence>
<keyword evidence="3" id="KW-0285">Flavoprotein</keyword>
<dbReference type="EMBL" id="JBHRWK010000019">
    <property type="protein sequence ID" value="MFC3450600.1"/>
    <property type="molecule type" value="Genomic_DNA"/>
</dbReference>